<comment type="caution">
    <text evidence="2">The sequence shown here is derived from an EMBL/GenBank/DDBJ whole genome shotgun (WGS) entry which is preliminary data.</text>
</comment>
<feature type="region of interest" description="Disordered" evidence="1">
    <location>
        <begin position="1"/>
        <end position="72"/>
    </location>
</feature>
<accession>A0ABQ4GZS3</accession>
<feature type="compositionally biased region" description="Basic and acidic residues" evidence="1">
    <location>
        <begin position="42"/>
        <end position="56"/>
    </location>
</feature>
<keyword evidence="3" id="KW-1185">Reference proteome</keyword>
<sequence length="72" mass="7756">MPTPPVTDPGPSRRFSRLRTSRAAGPHAPGFPLVQAVAAGERLADQDEQARTDKCEGANTSRGKGRTEDVRR</sequence>
<protein>
    <submittedName>
        <fullName evidence="2">Uncharacterized protein</fullName>
    </submittedName>
</protein>
<proteinExistence type="predicted"/>
<dbReference type="Proteomes" id="UP000660454">
    <property type="component" value="Unassembled WGS sequence"/>
</dbReference>
<reference evidence="2 3" key="1">
    <citation type="submission" date="2021-01" db="EMBL/GenBank/DDBJ databases">
        <title>Whole genome shotgun sequence of Microbispora siamensis NBRC 104113.</title>
        <authorList>
            <person name="Komaki H."/>
            <person name="Tamura T."/>
        </authorList>
    </citation>
    <scope>NUCLEOTIDE SEQUENCE [LARGE SCALE GENOMIC DNA]</scope>
    <source>
        <strain evidence="2 3">NBRC 104113</strain>
    </source>
</reference>
<organism evidence="2 3">
    <name type="scientific">Microbispora siamensis</name>
    <dbReference type="NCBI Taxonomy" id="564413"/>
    <lineage>
        <taxon>Bacteria</taxon>
        <taxon>Bacillati</taxon>
        <taxon>Actinomycetota</taxon>
        <taxon>Actinomycetes</taxon>
        <taxon>Streptosporangiales</taxon>
        <taxon>Streptosporangiaceae</taxon>
        <taxon>Microbispora</taxon>
    </lineage>
</organism>
<dbReference type="EMBL" id="BOOF01000063">
    <property type="protein sequence ID" value="GIH66935.1"/>
    <property type="molecule type" value="Genomic_DNA"/>
</dbReference>
<evidence type="ECO:0000256" key="1">
    <source>
        <dbReference type="SAM" id="MobiDB-lite"/>
    </source>
</evidence>
<evidence type="ECO:0000313" key="2">
    <source>
        <dbReference type="EMBL" id="GIH66935.1"/>
    </source>
</evidence>
<evidence type="ECO:0000313" key="3">
    <source>
        <dbReference type="Proteomes" id="UP000660454"/>
    </source>
</evidence>
<name>A0ABQ4GZS3_9ACTN</name>
<gene>
    <name evidence="2" type="ORF">Msi02_77520</name>
</gene>